<proteinExistence type="predicted"/>
<dbReference type="GeneTree" id="ENSGT00940000153916"/>
<accession>A0A8C6GDW1</accession>
<evidence type="ECO:0008006" key="4">
    <source>
        <dbReference type="Google" id="ProtNLM"/>
    </source>
</evidence>
<reference evidence="2" key="2">
    <citation type="submission" date="2025-09" db="UniProtKB">
        <authorList>
            <consortium name="Ensembl"/>
        </authorList>
    </citation>
    <scope>IDENTIFICATION</scope>
</reference>
<evidence type="ECO:0000313" key="3">
    <source>
        <dbReference type="Proteomes" id="UP000694415"/>
    </source>
</evidence>
<dbReference type="InterPro" id="IPR016817">
    <property type="entry name" value="MannP-dilichol_defect-1"/>
</dbReference>
<dbReference type="Ensembl" id="ENSMSIT00000005425.1">
    <property type="protein sequence ID" value="ENSMSIP00000004277.1"/>
    <property type="gene ID" value="ENSMSIG00000003919.1"/>
</dbReference>
<keyword evidence="3" id="KW-1185">Reference proteome</keyword>
<protein>
    <recommendedName>
        <fullName evidence="4">PQ-loop repeat-containing protein 3</fullName>
    </recommendedName>
</protein>
<feature type="transmembrane region" description="Helical" evidence="1">
    <location>
        <begin position="6"/>
        <end position="23"/>
    </location>
</feature>
<dbReference type="AlphaFoldDB" id="A0A8C6GDW1"/>
<feature type="transmembrane region" description="Helical" evidence="1">
    <location>
        <begin position="65"/>
        <end position="84"/>
    </location>
</feature>
<dbReference type="Proteomes" id="UP000694415">
    <property type="component" value="Unplaced"/>
</dbReference>
<name>A0A8C6GDW1_MUSSI</name>
<keyword evidence="1" id="KW-0472">Membrane</keyword>
<dbReference type="PANTHER" id="PTHR12226">
    <property type="entry name" value="MANNOSE-P-DOLICHOL UTILIZATION DEFECT 1 LEC35 -RELATED"/>
    <property type="match status" value="1"/>
</dbReference>
<reference evidence="2" key="1">
    <citation type="submission" date="2025-08" db="UniProtKB">
        <authorList>
            <consortium name="Ensembl"/>
        </authorList>
    </citation>
    <scope>IDENTIFICATION</scope>
</reference>
<organism evidence="2 3">
    <name type="scientific">Mus spicilegus</name>
    <name type="common">Mound-building mouse</name>
    <dbReference type="NCBI Taxonomy" id="10103"/>
    <lineage>
        <taxon>Eukaryota</taxon>
        <taxon>Metazoa</taxon>
        <taxon>Chordata</taxon>
        <taxon>Craniata</taxon>
        <taxon>Vertebrata</taxon>
        <taxon>Euteleostomi</taxon>
        <taxon>Mammalia</taxon>
        <taxon>Eutheria</taxon>
        <taxon>Euarchontoglires</taxon>
        <taxon>Glires</taxon>
        <taxon>Rodentia</taxon>
        <taxon>Myomorpha</taxon>
        <taxon>Muroidea</taxon>
        <taxon>Muridae</taxon>
        <taxon>Murinae</taxon>
        <taxon>Mus</taxon>
        <taxon>Mus</taxon>
    </lineage>
</organism>
<keyword evidence="1" id="KW-1133">Transmembrane helix</keyword>
<evidence type="ECO:0000313" key="2">
    <source>
        <dbReference type="Ensembl" id="ENSMSIP00000004277.1"/>
    </source>
</evidence>
<keyword evidence="1" id="KW-0812">Transmembrane</keyword>
<dbReference type="PANTHER" id="PTHR12226:SF3">
    <property type="entry name" value="SOLUTE CARRIER FAMILY 66 MEMBER 3"/>
    <property type="match status" value="1"/>
</dbReference>
<evidence type="ECO:0000256" key="1">
    <source>
        <dbReference type="SAM" id="Phobius"/>
    </source>
</evidence>
<sequence>MEDRLLWFFNWSILGMCAALKLLQIYVSLAQHVGLRLPSLLLELAGFLVFHRYQYYYGNPLHTYLGYPILITEDIVLLIFIFHFNRNLKQALSYMTIFVSSWFMLSLQKWIGDLAMNLCTVISTANKIAQLQNLWKA</sequence>